<dbReference type="InterPro" id="IPR004013">
    <property type="entry name" value="PHP_dom"/>
</dbReference>
<dbReference type="InterPro" id="IPR016195">
    <property type="entry name" value="Pol/histidinol_Pase-like"/>
</dbReference>
<dbReference type="Proteomes" id="UP000440004">
    <property type="component" value="Unassembled WGS sequence"/>
</dbReference>
<evidence type="ECO:0000313" key="3">
    <source>
        <dbReference type="Proteomes" id="UP000440004"/>
    </source>
</evidence>
<dbReference type="InterPro" id="IPR003141">
    <property type="entry name" value="Pol/His_phosphatase_N"/>
</dbReference>
<accession>A0A6A7KAZ0</accession>
<dbReference type="NCBIfam" id="NF006702">
    <property type="entry name" value="PRK09248.1"/>
    <property type="match status" value="1"/>
</dbReference>
<keyword evidence="3" id="KW-1185">Reference proteome</keyword>
<dbReference type="InterPro" id="IPR050243">
    <property type="entry name" value="PHP_phosphatase"/>
</dbReference>
<dbReference type="GO" id="GO:0008270">
    <property type="term" value="F:zinc ion binding"/>
    <property type="evidence" value="ECO:0007669"/>
    <property type="project" value="TreeGrafter"/>
</dbReference>
<dbReference type="CDD" id="cd07437">
    <property type="entry name" value="PHP_HisPPase_Ycdx_like"/>
    <property type="match status" value="1"/>
</dbReference>
<dbReference type="GO" id="GO:0042578">
    <property type="term" value="F:phosphoric ester hydrolase activity"/>
    <property type="evidence" value="ECO:0007669"/>
    <property type="project" value="TreeGrafter"/>
</dbReference>
<evidence type="ECO:0000259" key="1">
    <source>
        <dbReference type="SMART" id="SM00481"/>
    </source>
</evidence>
<dbReference type="PANTHER" id="PTHR36928">
    <property type="entry name" value="PHOSPHATASE YCDX-RELATED"/>
    <property type="match status" value="1"/>
</dbReference>
<comment type="caution">
    <text evidence="2">The sequence shown here is derived from an EMBL/GenBank/DDBJ whole genome shotgun (WGS) entry which is preliminary data.</text>
</comment>
<dbReference type="SUPFAM" id="SSF89550">
    <property type="entry name" value="PHP domain-like"/>
    <property type="match status" value="1"/>
</dbReference>
<dbReference type="AlphaFoldDB" id="A0A6A7KAZ0"/>
<sequence>MKIELDTHTHTIACNHAYSTITEIAKEAKKKDLKLVCITEHGPQMPGGPHKYFFANIRVVPNQIDGVKILKGIEANIMNVEGTIDLPDEYEDRMEIVLAGLHEMLLPPGSIKENTKAVINTMNREVVDIITHLGNPVYELNYDDIIKAASDTNTFIEINNSSFVHTRKGSFNNCLSIAEKCKKNNVSISLGSDAHFATDVGDYTEALKMLKSIEFPEELVLNTKVDRLLSYLRGKGKVVLQDPRQNIRR</sequence>
<proteinExistence type="predicted"/>
<dbReference type="SMART" id="SM00481">
    <property type="entry name" value="POLIIIAc"/>
    <property type="match status" value="1"/>
</dbReference>
<gene>
    <name evidence="2" type="ORF">GC105_12285</name>
</gene>
<dbReference type="EMBL" id="WHNX01000021">
    <property type="protein sequence ID" value="MPW26566.1"/>
    <property type="molecule type" value="Genomic_DNA"/>
</dbReference>
<dbReference type="RefSeq" id="WP_152805201.1">
    <property type="nucleotide sequence ID" value="NZ_WHNX01000021.1"/>
</dbReference>
<dbReference type="Gene3D" id="3.20.20.140">
    <property type="entry name" value="Metal-dependent hydrolases"/>
    <property type="match status" value="1"/>
</dbReference>
<dbReference type="Pfam" id="PF02811">
    <property type="entry name" value="PHP"/>
    <property type="match status" value="1"/>
</dbReference>
<organism evidence="2 3">
    <name type="scientific">Alkalibaculum sporogenes</name>
    <dbReference type="NCBI Taxonomy" id="2655001"/>
    <lineage>
        <taxon>Bacteria</taxon>
        <taxon>Bacillati</taxon>
        <taxon>Bacillota</taxon>
        <taxon>Clostridia</taxon>
        <taxon>Eubacteriales</taxon>
        <taxon>Eubacteriaceae</taxon>
        <taxon>Alkalibaculum</taxon>
    </lineage>
</organism>
<evidence type="ECO:0000313" key="2">
    <source>
        <dbReference type="EMBL" id="MPW26566.1"/>
    </source>
</evidence>
<dbReference type="GO" id="GO:0005829">
    <property type="term" value="C:cytosol"/>
    <property type="evidence" value="ECO:0007669"/>
    <property type="project" value="TreeGrafter"/>
</dbReference>
<protein>
    <submittedName>
        <fullName evidence="2">PHP domain-containing protein</fullName>
    </submittedName>
</protein>
<feature type="domain" description="Polymerase/histidinol phosphatase N-terminal" evidence="1">
    <location>
        <begin position="5"/>
        <end position="79"/>
    </location>
</feature>
<reference evidence="2 3" key="1">
    <citation type="submission" date="2019-10" db="EMBL/GenBank/DDBJ databases">
        <title>Alkalibaculum tamaniensis sp.nov., a new alkaliphilic acetogen, isolated on methoxylated aromatics from a mud volcano.</title>
        <authorList>
            <person name="Khomyakova M.A."/>
            <person name="Merkel A.Y."/>
            <person name="Bonch-Osmolovskaya E.A."/>
            <person name="Slobodkin A.I."/>
        </authorList>
    </citation>
    <scope>NUCLEOTIDE SEQUENCE [LARGE SCALE GENOMIC DNA]</scope>
    <source>
        <strain evidence="2 3">M08DMB</strain>
    </source>
</reference>
<dbReference type="PANTHER" id="PTHR36928:SF1">
    <property type="entry name" value="PHOSPHATASE YCDX-RELATED"/>
    <property type="match status" value="1"/>
</dbReference>
<name>A0A6A7KAZ0_9FIRM</name>